<evidence type="ECO:0000313" key="1">
    <source>
        <dbReference type="EMBL" id="MBC8360625.1"/>
    </source>
</evidence>
<evidence type="ECO:0008006" key="3">
    <source>
        <dbReference type="Google" id="ProtNLM"/>
    </source>
</evidence>
<name>A0A8J6NR32_9BACT</name>
<proteinExistence type="predicted"/>
<dbReference type="AlphaFoldDB" id="A0A8J6NR32"/>
<protein>
    <recommendedName>
        <fullName evidence="3">Permuted papain-like amidase YaeF/Yiix C92 family enzyme</fullName>
    </recommendedName>
</protein>
<reference evidence="1 2" key="1">
    <citation type="submission" date="2020-08" db="EMBL/GenBank/DDBJ databases">
        <title>Bridging the membrane lipid divide: bacteria of the FCB group superphylum have the potential to synthesize archaeal ether lipids.</title>
        <authorList>
            <person name="Villanueva L."/>
            <person name="Von Meijenfeldt F.A.B."/>
            <person name="Westbye A.B."/>
            <person name="Yadav S."/>
            <person name="Hopmans E.C."/>
            <person name="Dutilh B.E."/>
            <person name="Sinninghe Damste J.S."/>
        </authorList>
    </citation>
    <scope>NUCLEOTIDE SEQUENCE [LARGE SCALE GENOMIC DNA]</scope>
    <source>
        <strain evidence="1">NIOZ-UU30</strain>
    </source>
</reference>
<dbReference type="InterPro" id="IPR038765">
    <property type="entry name" value="Papain-like_cys_pep_sf"/>
</dbReference>
<dbReference type="SUPFAM" id="SSF54001">
    <property type="entry name" value="Cysteine proteinases"/>
    <property type="match status" value="1"/>
</dbReference>
<organism evidence="1 2">
    <name type="scientific">Candidatus Desulfatibia profunda</name>
    <dbReference type="NCBI Taxonomy" id="2841695"/>
    <lineage>
        <taxon>Bacteria</taxon>
        <taxon>Pseudomonadati</taxon>
        <taxon>Thermodesulfobacteriota</taxon>
        <taxon>Desulfobacteria</taxon>
        <taxon>Desulfobacterales</taxon>
        <taxon>Desulfobacterales incertae sedis</taxon>
        <taxon>Candidatus Desulfatibia</taxon>
    </lineage>
</organism>
<accession>A0A8J6NR32</accession>
<dbReference type="Gene3D" id="3.90.1720.10">
    <property type="entry name" value="endopeptidase domain like (from Nostoc punctiforme)"/>
    <property type="match status" value="1"/>
</dbReference>
<comment type="caution">
    <text evidence="1">The sequence shown here is derived from an EMBL/GenBank/DDBJ whole genome shotgun (WGS) entry which is preliminary data.</text>
</comment>
<dbReference type="Proteomes" id="UP000603434">
    <property type="component" value="Unassembled WGS sequence"/>
</dbReference>
<gene>
    <name evidence="1" type="ORF">H8E23_04425</name>
</gene>
<dbReference type="EMBL" id="JACNJH010000099">
    <property type="protein sequence ID" value="MBC8360625.1"/>
    <property type="molecule type" value="Genomic_DNA"/>
</dbReference>
<sequence length="190" mass="21008">MIHKHSINGLPLTTGDLICTTDGGEALISGQFWRLIGKLIPGDVDHIVIYVGPGGRCVEAGARGRVITFEMTGDRWDAQKMYEQRHLIDTLYGVAYPLKYKDLPEDLETRIRNSVAQYCIAQAEAGKPYNLNFFNSQTENAFYCSQLAYKAYLPHGIDLNSAKGVPNIPGTSSIVFPQEIWAGCPSLRAL</sequence>
<evidence type="ECO:0000313" key="2">
    <source>
        <dbReference type="Proteomes" id="UP000603434"/>
    </source>
</evidence>